<organism evidence="1 2">
    <name type="scientific">Geomonas anaerohicana</name>
    <dbReference type="NCBI Taxonomy" id="2798583"/>
    <lineage>
        <taxon>Bacteria</taxon>
        <taxon>Pseudomonadati</taxon>
        <taxon>Thermodesulfobacteriota</taxon>
        <taxon>Desulfuromonadia</taxon>
        <taxon>Geobacterales</taxon>
        <taxon>Geobacteraceae</taxon>
        <taxon>Geomonas</taxon>
    </lineage>
</organism>
<accession>A0ABS0YKC1</accession>
<dbReference type="InterPro" id="IPR036280">
    <property type="entry name" value="Multihaem_cyt_sf"/>
</dbReference>
<sequence length="344" mass="35414">GACGTCHKQSTNWTTGRVTCESCHSTAGGQLSVIGSITAPDKTIAATKGHGKAGIAQACSACHDSSAAHISGVLGDNNRLLPALVGSTNQECNYCHTNAAKVSGAKLNVKAHKASGLGSLCADCHDGHGTVNTMMVNGTINGTAVSFTGNNTFANGARTGVCQVCHSSPTKYFTKAGQPVQDHVDSTTNCLDCHVHNPATGLAFVAPGGCDACHGYPPAPRQTISAITFGVQGSWSSARFEDYSGGGGAHIVAGHIKKDAKASEGWANCLPCHKGSDATHARALPIRTHVESVSVEIDPQFRFANDTLATYTSATLVSGGSNKSGSCFNVSCHFKPTAKWSIER</sequence>
<dbReference type="EMBL" id="JAEMHL010000025">
    <property type="protein sequence ID" value="MBJ6752788.1"/>
    <property type="molecule type" value="Genomic_DNA"/>
</dbReference>
<comment type="caution">
    <text evidence="1">The sequence shown here is derived from an EMBL/GenBank/DDBJ whole genome shotgun (WGS) entry which is preliminary data.</text>
</comment>
<evidence type="ECO:0000313" key="1">
    <source>
        <dbReference type="EMBL" id="MBJ6752788.1"/>
    </source>
</evidence>
<keyword evidence="2" id="KW-1185">Reference proteome</keyword>
<proteinExistence type="predicted"/>
<feature type="non-terminal residue" evidence="1">
    <location>
        <position position="1"/>
    </location>
</feature>
<dbReference type="Gene3D" id="3.90.10.10">
    <property type="entry name" value="Cytochrome C3"/>
    <property type="match status" value="2"/>
</dbReference>
<gene>
    <name evidence="1" type="ORF">JFN91_21430</name>
</gene>
<protein>
    <submittedName>
        <fullName evidence="1">CxxxxCH/CxxCH domain-containing protein</fullName>
    </submittedName>
</protein>
<evidence type="ECO:0000313" key="2">
    <source>
        <dbReference type="Proteomes" id="UP000614714"/>
    </source>
</evidence>
<reference evidence="1 2" key="1">
    <citation type="submission" date="2020-12" db="EMBL/GenBank/DDBJ databases">
        <title>Geomonas sp. Red421, isolated from paddy soil.</title>
        <authorList>
            <person name="Xu Z."/>
            <person name="Zhang Z."/>
            <person name="Masuda Y."/>
            <person name="Itoh H."/>
            <person name="Senoo K."/>
        </authorList>
    </citation>
    <scope>NUCLEOTIDE SEQUENCE [LARGE SCALE GENOMIC DNA]</scope>
    <source>
        <strain evidence="1 2">Red421</strain>
    </source>
</reference>
<dbReference type="SUPFAM" id="SSF48695">
    <property type="entry name" value="Multiheme cytochromes"/>
    <property type="match status" value="1"/>
</dbReference>
<dbReference type="Proteomes" id="UP000614714">
    <property type="component" value="Unassembled WGS sequence"/>
</dbReference>
<name>A0ABS0YKC1_9BACT</name>